<organism evidence="1 2">
    <name type="scientific">Rozella allomycis (strain CSF55)</name>
    <dbReference type="NCBI Taxonomy" id="988480"/>
    <lineage>
        <taxon>Eukaryota</taxon>
        <taxon>Fungi</taxon>
        <taxon>Fungi incertae sedis</taxon>
        <taxon>Cryptomycota</taxon>
        <taxon>Cryptomycota incertae sedis</taxon>
        <taxon>Rozella</taxon>
    </lineage>
</organism>
<feature type="non-terminal residue" evidence="1">
    <location>
        <position position="1"/>
    </location>
</feature>
<accession>A0A4P9YEI5</accession>
<dbReference type="AlphaFoldDB" id="A0A4P9YEI5"/>
<reference evidence="2" key="1">
    <citation type="journal article" date="2018" name="Nat. Microbiol.">
        <title>Leveraging single-cell genomics to expand the fungal tree of life.</title>
        <authorList>
            <person name="Ahrendt S.R."/>
            <person name="Quandt C.A."/>
            <person name="Ciobanu D."/>
            <person name="Clum A."/>
            <person name="Salamov A."/>
            <person name="Andreopoulos B."/>
            <person name="Cheng J.F."/>
            <person name="Woyke T."/>
            <person name="Pelin A."/>
            <person name="Henrissat B."/>
            <person name="Reynolds N.K."/>
            <person name="Benny G.L."/>
            <person name="Smith M.E."/>
            <person name="James T.Y."/>
            <person name="Grigoriev I.V."/>
        </authorList>
    </citation>
    <scope>NUCLEOTIDE SEQUENCE [LARGE SCALE GENOMIC DNA]</scope>
    <source>
        <strain evidence="2">CSF55</strain>
    </source>
</reference>
<name>A0A4P9YEI5_ROZAC</name>
<evidence type="ECO:0000313" key="2">
    <source>
        <dbReference type="Proteomes" id="UP000281549"/>
    </source>
</evidence>
<proteinExistence type="predicted"/>
<gene>
    <name evidence="1" type="ORF">ROZALSC1DRAFT_30859</name>
</gene>
<evidence type="ECO:0000313" key="1">
    <source>
        <dbReference type="EMBL" id="RKP17322.1"/>
    </source>
</evidence>
<feature type="non-terminal residue" evidence="1">
    <location>
        <position position="213"/>
    </location>
</feature>
<sequence length="213" mass="23831">NGPTLPLLGRETQIEAISKETTVLKALVDPEGFVVEIDNSRLSAARAIGRLAVVDLSKYKKVLEHENFAEDLWIEIILDHLWKIFEGCVVDGVEFRSIEWIRTTLHIGSVESAFDKWIKLTNAAYEMTSDARPVLLLDEIGVFMGMTHRPSSTKKANGNFLMHTYLSDAITTLLNRCYVIASGTRDGNLFALTADYSKFVTTNISLTPFSMED</sequence>
<dbReference type="EMBL" id="ML005900">
    <property type="protein sequence ID" value="RKP17322.1"/>
    <property type="molecule type" value="Genomic_DNA"/>
</dbReference>
<protein>
    <submittedName>
        <fullName evidence="1">Uncharacterized protein</fullName>
    </submittedName>
</protein>
<dbReference type="Proteomes" id="UP000281549">
    <property type="component" value="Unassembled WGS sequence"/>
</dbReference>